<protein>
    <submittedName>
        <fullName evidence="2">Uracil-DNA glycosylase family protein</fullName>
    </submittedName>
</protein>
<dbReference type="SMART" id="SM00987">
    <property type="entry name" value="UreE_C"/>
    <property type="match status" value="1"/>
</dbReference>
<dbReference type="RefSeq" id="WP_154515898.1">
    <property type="nucleotide sequence ID" value="NZ_VUNM01000013.1"/>
</dbReference>
<evidence type="ECO:0000313" key="3">
    <source>
        <dbReference type="Proteomes" id="UP000442619"/>
    </source>
</evidence>
<dbReference type="CDD" id="cd10033">
    <property type="entry name" value="UDG_like"/>
    <property type="match status" value="1"/>
</dbReference>
<feature type="domain" description="Uracil-DNA glycosylase-like" evidence="1">
    <location>
        <begin position="27"/>
        <end position="182"/>
    </location>
</feature>
<dbReference type="PANTHER" id="PTHR42160:SF1">
    <property type="entry name" value="URACIL-DNA GLYCOSYLASE SUPERFAMILY PROTEIN"/>
    <property type="match status" value="1"/>
</dbReference>
<dbReference type="InterPro" id="IPR036895">
    <property type="entry name" value="Uracil-DNA_glycosylase-like_sf"/>
</dbReference>
<dbReference type="Proteomes" id="UP000442619">
    <property type="component" value="Unassembled WGS sequence"/>
</dbReference>
<dbReference type="AlphaFoldDB" id="A0A844FVB5"/>
<gene>
    <name evidence="2" type="ORF">FYJ79_06835</name>
</gene>
<dbReference type="PANTHER" id="PTHR42160">
    <property type="entry name" value="URACIL-DNA GLYCOSYLASE SUPERFAMILY PROTEIN"/>
    <property type="match status" value="1"/>
</dbReference>
<dbReference type="EMBL" id="VUNM01000013">
    <property type="protein sequence ID" value="MST89289.1"/>
    <property type="molecule type" value="Genomic_DNA"/>
</dbReference>
<comment type="caution">
    <text evidence="2">The sequence shown here is derived from an EMBL/GenBank/DDBJ whole genome shotgun (WGS) entry which is preliminary data.</text>
</comment>
<dbReference type="InterPro" id="IPR047124">
    <property type="entry name" value="HI_0220.2"/>
</dbReference>
<dbReference type="Pfam" id="PF03167">
    <property type="entry name" value="UDG"/>
    <property type="match status" value="1"/>
</dbReference>
<dbReference type="Gene3D" id="3.40.470.10">
    <property type="entry name" value="Uracil-DNA glycosylase-like domain"/>
    <property type="match status" value="1"/>
</dbReference>
<evidence type="ECO:0000259" key="1">
    <source>
        <dbReference type="SMART" id="SM00986"/>
    </source>
</evidence>
<evidence type="ECO:0000313" key="2">
    <source>
        <dbReference type="EMBL" id="MST89289.1"/>
    </source>
</evidence>
<organism evidence="2 3">
    <name type="scientific">Sharpea porci</name>
    <dbReference type="NCBI Taxonomy" id="2652286"/>
    <lineage>
        <taxon>Bacteria</taxon>
        <taxon>Bacillati</taxon>
        <taxon>Bacillota</taxon>
        <taxon>Erysipelotrichia</taxon>
        <taxon>Erysipelotrichales</taxon>
        <taxon>Coprobacillaceae</taxon>
        <taxon>Sharpea</taxon>
    </lineage>
</organism>
<keyword evidence="3" id="KW-1185">Reference proteome</keyword>
<dbReference type="InterPro" id="IPR005122">
    <property type="entry name" value="Uracil-DNA_glycosylase-like"/>
</dbReference>
<reference evidence="2 3" key="1">
    <citation type="submission" date="2019-08" db="EMBL/GenBank/DDBJ databases">
        <title>In-depth cultivation of the pig gut microbiome towards novel bacterial diversity and tailored functional studies.</title>
        <authorList>
            <person name="Wylensek D."/>
            <person name="Hitch T.C.A."/>
            <person name="Clavel T."/>
        </authorList>
    </citation>
    <scope>NUCLEOTIDE SEQUENCE [LARGE SCALE GENOMIC DNA]</scope>
    <source>
        <strain evidence="2 3">CA-Schmier-601-WT-3</strain>
    </source>
</reference>
<dbReference type="SMART" id="SM00986">
    <property type="entry name" value="UDG"/>
    <property type="match status" value="1"/>
</dbReference>
<dbReference type="SUPFAM" id="SSF52141">
    <property type="entry name" value="Uracil-DNA glycosylase-like"/>
    <property type="match status" value="1"/>
</dbReference>
<proteinExistence type="predicted"/>
<name>A0A844FVB5_9FIRM</name>
<sequence length="198" mass="23182">MNLEEIINEVKNDPRNRKYTEKGIPPILQVNKEAKILIIGQAPGRKVEESLIPFNDQSGITLMEWLGIDKETFYSKQIGILPMDFYYPGKGKTGDLPPRPFMAEYHAQIRELMDQVQLVVLVGSYAIKHYLGKQAKKNLTETVRSYQDYLPEYFPIVHPSPLNFRWQKMNPWFKQDVVPVLQDHVHHILDKKDKYEEN</sequence>
<accession>A0A844FVB5</accession>